<dbReference type="SUPFAM" id="SSF103515">
    <property type="entry name" value="Autotransporter"/>
    <property type="match status" value="1"/>
</dbReference>
<sequence>MKQSKLSLALAGLIGVGVMVKADDAMAMNYHVQGDRIFLSGGVTFADVVSLPALLAKAQAEGRPIREVVLRTSNGGALIAGEWLQGVIRTSGLNTIVSGHCISSCSIMQSGGVERYLAGDLPIVDSVEIHAANNGSNVIYEPSPRMTQIYTGNYGGGMDAGLLHKAMYEVVKPNGLLVFRDPARTPGTSVTFDPDGSGSALESFPGQDIHSNRIITATGYRDPGDTLNVTADVTGDINPGYLRSGRQLQTFVDDDFARWSTDRPSAYFSYALTIYNLSSTGPQGIGAGSVQDYLSDPGVQALLLSKLRLGDLDASTLDDSMGVIRIANGAVWRSSATTGADFMLVDNGTIALEGGALRAPEVRVLGAGMLVGHGDVAGTAMDSTALLGGTGPSWREDGFNRLRVFGTLMPRAGDLVTHGYVNIMPGGKVLFDVTESGGSAGGRVRVGNFFDPSTNKALDGALVISKGAFLELNVAQGYYSKDFRRDLVEGPIYQDGFQEVVRLGDTGYSASISGGEVFRPRHNSLLSFNVRQTADGLWLTANPGFDQWDLFANGPSGDDLGRVLGAASDRQDSGLKPLLGALQFADRDVVAQQAGALRGDAHATLRLADNALLGSIGNVVQQHQAAMRSAGGDADGLAAQVAQSMSAQPGTRHGTLFNQLAMHLVEPTAAGAGANGDGQRGHGLWARGFASHGRIDADAGVAGMSHAVGGIVVGADARLADDRVGLGVSVAAADMSTKARGASSFTGDVRALDVGGYLDAIYARGYLSAAVRYTDLRHDTRRSIAGIEGLQDPLRAKYRNDAISARVEHAFSFTRGKGVVIQPLLPVVDYARTSATRFNEGQGVAALAGRGGSLESIRVGAGLQLFKTFEGNNGERITPRARVVWQKELGDTQARYSTGFAAAPDLVFGSNSQTVGEQVLSWNLGVTSRASERLSVMVDYVGERRDGQLQNGVQLGLGYRF</sequence>
<dbReference type="EMBL" id="LYVI01000001">
    <property type="protein sequence ID" value="OBU63158.1"/>
    <property type="molecule type" value="Genomic_DNA"/>
</dbReference>
<comment type="caution">
    <text evidence="2">The sequence shown here is derived from an EMBL/GenBank/DDBJ whole genome shotgun (WGS) entry which is preliminary data.</text>
</comment>
<evidence type="ECO:0000259" key="1">
    <source>
        <dbReference type="PROSITE" id="PS51208"/>
    </source>
</evidence>
<evidence type="ECO:0000313" key="3">
    <source>
        <dbReference type="Proteomes" id="UP000092125"/>
    </source>
</evidence>
<dbReference type="GO" id="GO:0019867">
    <property type="term" value="C:outer membrane"/>
    <property type="evidence" value="ECO:0007669"/>
    <property type="project" value="InterPro"/>
</dbReference>
<feature type="domain" description="Autotransporter" evidence="1">
    <location>
        <begin position="677"/>
        <end position="961"/>
    </location>
</feature>
<dbReference type="InterPro" id="IPR036709">
    <property type="entry name" value="Autotransporte_beta_dom_sf"/>
</dbReference>
<dbReference type="RefSeq" id="WP_065181123.1">
    <property type="nucleotide sequence ID" value="NZ_LYVI01000001.1"/>
</dbReference>
<gene>
    <name evidence="2" type="ORF">A9K56_00110</name>
</gene>
<dbReference type="AlphaFoldDB" id="A0AAP7L240"/>
<dbReference type="NCBIfam" id="TIGR01414">
    <property type="entry name" value="autotrans_barl"/>
    <property type="match status" value="1"/>
</dbReference>
<dbReference type="SMART" id="SM00869">
    <property type="entry name" value="Autotransporter"/>
    <property type="match status" value="1"/>
</dbReference>
<organism evidence="2 3">
    <name type="scientific">Stenotrophomonas maltophilia</name>
    <name type="common">Pseudomonas maltophilia</name>
    <name type="synonym">Xanthomonas maltophilia</name>
    <dbReference type="NCBI Taxonomy" id="40324"/>
    <lineage>
        <taxon>Bacteria</taxon>
        <taxon>Pseudomonadati</taxon>
        <taxon>Pseudomonadota</taxon>
        <taxon>Gammaproteobacteria</taxon>
        <taxon>Lysobacterales</taxon>
        <taxon>Lysobacteraceae</taxon>
        <taxon>Stenotrophomonas</taxon>
        <taxon>Stenotrophomonas maltophilia group</taxon>
    </lineage>
</organism>
<proteinExistence type="predicted"/>
<dbReference type="InterPro" id="IPR005546">
    <property type="entry name" value="Autotransporte_beta"/>
</dbReference>
<name>A0AAP7L240_STEMA</name>
<accession>A0AAP7L240</accession>
<dbReference type="PROSITE" id="PS51208">
    <property type="entry name" value="AUTOTRANSPORTER"/>
    <property type="match status" value="1"/>
</dbReference>
<reference evidence="2 3" key="1">
    <citation type="submission" date="2016-05" db="EMBL/GenBank/DDBJ databases">
        <title>Draft Genome Sequences of Stenotrophomonas maltophilia Strains Sm32COP, Sm41DVV, Sm46PAILV, SmF3, SmF22, SmSOFb1 and SmCVFa1, Isolated from Different Manures, in France.</title>
        <authorList>
            <person name="Nazaret S."/>
            <person name="Bodilis J."/>
        </authorList>
    </citation>
    <scope>NUCLEOTIDE SEQUENCE [LARGE SCALE GENOMIC DNA]</scope>
    <source>
        <strain evidence="2 3">Sm41DVV</strain>
    </source>
</reference>
<evidence type="ECO:0000313" key="2">
    <source>
        <dbReference type="EMBL" id="OBU63158.1"/>
    </source>
</evidence>
<dbReference type="Pfam" id="PF03797">
    <property type="entry name" value="Autotransporter"/>
    <property type="match status" value="1"/>
</dbReference>
<dbReference type="Gene3D" id="2.40.128.130">
    <property type="entry name" value="Autotransporter beta-domain"/>
    <property type="match status" value="1"/>
</dbReference>
<dbReference type="Proteomes" id="UP000092125">
    <property type="component" value="Unassembled WGS sequence"/>
</dbReference>
<dbReference type="InterPro" id="IPR006315">
    <property type="entry name" value="OM_autotransptr_brl_dom"/>
</dbReference>
<protein>
    <submittedName>
        <fullName evidence="2">Autotransporter outer membrane beta-barrel domain-containing protein</fullName>
    </submittedName>
</protein>